<evidence type="ECO:0000256" key="2">
    <source>
        <dbReference type="SAM" id="SignalP"/>
    </source>
</evidence>
<sequence>MPLHFAALWTLVALGGGSSGQKKLFNTWFRDEVGASPSWLFVAPTPRTAAGKAIVKVACIPVGKHARHKHAACHPDLALKYAKVYLAIEKLAEECGLTDIIPKVWVDWVHAVIPEVGYHIRWLGLWMEMVDGISLENLVPQCWANVALLFDYRCYVDGGKIGKNWPADVGQCLARIAAKDAKTVMQEYGLPQLHMAAALYNRSKAMHEHGFEWALTEGFPRNPNPWRYKFTPPCCRIKHTDTYRCANEWKPDTAIPFGDPITGGPWRHERKDPGTYEGGTVF</sequence>
<reference evidence="4" key="1">
    <citation type="journal article" date="2016" name="Nat. Commun.">
        <title>The Gonium pectorale genome demonstrates co-option of cell cycle regulation during the evolution of multicellularity.</title>
        <authorList>
            <person name="Hanschen E.R."/>
            <person name="Marriage T.N."/>
            <person name="Ferris P.J."/>
            <person name="Hamaji T."/>
            <person name="Toyoda A."/>
            <person name="Fujiyama A."/>
            <person name="Neme R."/>
            <person name="Noguchi H."/>
            <person name="Minakuchi Y."/>
            <person name="Suzuki M."/>
            <person name="Kawai-Toyooka H."/>
            <person name="Smith D.R."/>
            <person name="Sparks H."/>
            <person name="Anderson J."/>
            <person name="Bakaric R."/>
            <person name="Luria V."/>
            <person name="Karger A."/>
            <person name="Kirschner M.W."/>
            <person name="Durand P.M."/>
            <person name="Michod R.E."/>
            <person name="Nozaki H."/>
            <person name="Olson B.J."/>
        </authorList>
    </citation>
    <scope>NUCLEOTIDE SEQUENCE [LARGE SCALE GENOMIC DNA]</scope>
    <source>
        <strain evidence="4">NIES-2863</strain>
    </source>
</reference>
<name>A0A150GDM9_GONPE</name>
<feature type="signal peptide" evidence="2">
    <location>
        <begin position="1"/>
        <end position="20"/>
    </location>
</feature>
<dbReference type="AlphaFoldDB" id="A0A150GDM9"/>
<comment type="caution">
    <text evidence="3">The sequence shown here is derived from an EMBL/GenBank/DDBJ whole genome shotgun (WGS) entry which is preliminary data.</text>
</comment>
<dbReference type="Proteomes" id="UP000075714">
    <property type="component" value="Unassembled WGS sequence"/>
</dbReference>
<dbReference type="OrthoDB" id="536015at2759"/>
<dbReference type="EMBL" id="LSYV01000034">
    <property type="protein sequence ID" value="KXZ47695.1"/>
    <property type="molecule type" value="Genomic_DNA"/>
</dbReference>
<evidence type="ECO:0000313" key="4">
    <source>
        <dbReference type="Proteomes" id="UP000075714"/>
    </source>
</evidence>
<protein>
    <submittedName>
        <fullName evidence="3">Uncharacterized protein</fullName>
    </submittedName>
</protein>
<accession>A0A150GDM9</accession>
<feature type="region of interest" description="Disordered" evidence="1">
    <location>
        <begin position="258"/>
        <end position="282"/>
    </location>
</feature>
<evidence type="ECO:0000256" key="1">
    <source>
        <dbReference type="SAM" id="MobiDB-lite"/>
    </source>
</evidence>
<feature type="chain" id="PRO_5007562060" evidence="2">
    <location>
        <begin position="21"/>
        <end position="282"/>
    </location>
</feature>
<keyword evidence="2" id="KW-0732">Signal</keyword>
<gene>
    <name evidence="3" type="ORF">GPECTOR_33g577</name>
</gene>
<keyword evidence="4" id="KW-1185">Reference proteome</keyword>
<evidence type="ECO:0000313" key="3">
    <source>
        <dbReference type="EMBL" id="KXZ47695.1"/>
    </source>
</evidence>
<proteinExistence type="predicted"/>
<organism evidence="3 4">
    <name type="scientific">Gonium pectorale</name>
    <name type="common">Green alga</name>
    <dbReference type="NCBI Taxonomy" id="33097"/>
    <lineage>
        <taxon>Eukaryota</taxon>
        <taxon>Viridiplantae</taxon>
        <taxon>Chlorophyta</taxon>
        <taxon>core chlorophytes</taxon>
        <taxon>Chlorophyceae</taxon>
        <taxon>CS clade</taxon>
        <taxon>Chlamydomonadales</taxon>
        <taxon>Volvocaceae</taxon>
        <taxon>Gonium</taxon>
    </lineage>
</organism>